<evidence type="ECO:0000313" key="2">
    <source>
        <dbReference type="EMBL" id="TXB61960.1"/>
    </source>
</evidence>
<name>A0A5C6RJU9_9BACT</name>
<dbReference type="EMBL" id="VOOR01000041">
    <property type="protein sequence ID" value="TXB61960.1"/>
    <property type="molecule type" value="Genomic_DNA"/>
</dbReference>
<keyword evidence="3" id="KW-1185">Reference proteome</keyword>
<proteinExistence type="predicted"/>
<sequence>MKGQDWNLLGAALLLALAFGPLVFWGSRSRFEYQIETEARRRMFSPAAVPISAAEDIAEALPILAFPVAGAGPRDVISFFGDPRSGGARAHKGIDIRASRGAPVLAVADAEVLRTADKGNGGRQIWLRLAGGVKVYYAHLHEIHVEKGDWVSRGQVLGTVGNTGNARHTIPHLHFELINARGKEEDPLPIWGKP</sequence>
<evidence type="ECO:0000259" key="1">
    <source>
        <dbReference type="Pfam" id="PF01551"/>
    </source>
</evidence>
<evidence type="ECO:0000313" key="3">
    <source>
        <dbReference type="Proteomes" id="UP000321580"/>
    </source>
</evidence>
<reference evidence="2 3" key="1">
    <citation type="submission" date="2019-08" db="EMBL/GenBank/DDBJ databases">
        <title>Genome of Phaeodactylibacter luteus.</title>
        <authorList>
            <person name="Bowman J.P."/>
        </authorList>
    </citation>
    <scope>NUCLEOTIDE SEQUENCE [LARGE SCALE GENOMIC DNA]</scope>
    <source>
        <strain evidence="2 3">KCTC 42180</strain>
    </source>
</reference>
<dbReference type="Pfam" id="PF01551">
    <property type="entry name" value="Peptidase_M23"/>
    <property type="match status" value="1"/>
</dbReference>
<dbReference type="CDD" id="cd12797">
    <property type="entry name" value="M23_peptidase"/>
    <property type="match status" value="1"/>
</dbReference>
<dbReference type="AlphaFoldDB" id="A0A5C6RJU9"/>
<protein>
    <submittedName>
        <fullName evidence="2">M23 family metallopeptidase</fullName>
    </submittedName>
</protein>
<feature type="domain" description="M23ase beta-sheet core" evidence="1">
    <location>
        <begin position="90"/>
        <end position="184"/>
    </location>
</feature>
<gene>
    <name evidence="2" type="ORF">FRY97_16605</name>
</gene>
<dbReference type="PANTHER" id="PTHR21666:SF268">
    <property type="entry name" value="PEPTIDASE M23 DOMAIN-CONTAINING PROTEIN"/>
    <property type="match status" value="1"/>
</dbReference>
<dbReference type="Gene3D" id="2.70.70.10">
    <property type="entry name" value="Glucose Permease (Domain IIA)"/>
    <property type="match status" value="1"/>
</dbReference>
<organism evidence="2 3">
    <name type="scientific">Phaeodactylibacter luteus</name>
    <dbReference type="NCBI Taxonomy" id="1564516"/>
    <lineage>
        <taxon>Bacteria</taxon>
        <taxon>Pseudomonadati</taxon>
        <taxon>Bacteroidota</taxon>
        <taxon>Saprospiria</taxon>
        <taxon>Saprospirales</taxon>
        <taxon>Haliscomenobacteraceae</taxon>
        <taxon>Phaeodactylibacter</taxon>
    </lineage>
</organism>
<comment type="caution">
    <text evidence="2">The sequence shown here is derived from an EMBL/GenBank/DDBJ whole genome shotgun (WGS) entry which is preliminary data.</text>
</comment>
<dbReference type="InterPro" id="IPR016047">
    <property type="entry name" value="M23ase_b-sheet_dom"/>
</dbReference>
<dbReference type="InterPro" id="IPR050570">
    <property type="entry name" value="Cell_wall_metabolism_enzyme"/>
</dbReference>
<dbReference type="OrthoDB" id="9810477at2"/>
<dbReference type="Proteomes" id="UP000321580">
    <property type="component" value="Unassembled WGS sequence"/>
</dbReference>
<dbReference type="PANTHER" id="PTHR21666">
    <property type="entry name" value="PEPTIDASE-RELATED"/>
    <property type="match status" value="1"/>
</dbReference>
<dbReference type="SUPFAM" id="SSF51261">
    <property type="entry name" value="Duplicated hybrid motif"/>
    <property type="match status" value="1"/>
</dbReference>
<accession>A0A5C6RJU9</accession>
<dbReference type="GO" id="GO:0004222">
    <property type="term" value="F:metalloendopeptidase activity"/>
    <property type="evidence" value="ECO:0007669"/>
    <property type="project" value="TreeGrafter"/>
</dbReference>
<dbReference type="InterPro" id="IPR011055">
    <property type="entry name" value="Dup_hybrid_motif"/>
</dbReference>
<dbReference type="RefSeq" id="WP_147168690.1">
    <property type="nucleotide sequence ID" value="NZ_VOOR01000041.1"/>
</dbReference>